<proteinExistence type="inferred from homology"/>
<keyword evidence="8" id="KW-1185">Reference proteome</keyword>
<dbReference type="InterPro" id="IPR027417">
    <property type="entry name" value="P-loop_NTPase"/>
</dbReference>
<dbReference type="OrthoDB" id="3176171at2759"/>
<keyword evidence="4" id="KW-0505">Motor protein</keyword>
<comment type="caution">
    <text evidence="5">Lacks conserved residue(s) required for the propagation of feature annotation.</text>
</comment>
<evidence type="ECO:0000256" key="4">
    <source>
        <dbReference type="ARBA" id="ARBA00023175"/>
    </source>
</evidence>
<organism evidence="7 8">
    <name type="scientific">Halteria grandinella</name>
    <dbReference type="NCBI Taxonomy" id="5974"/>
    <lineage>
        <taxon>Eukaryota</taxon>
        <taxon>Sar</taxon>
        <taxon>Alveolata</taxon>
        <taxon>Ciliophora</taxon>
        <taxon>Intramacronucleata</taxon>
        <taxon>Spirotrichea</taxon>
        <taxon>Stichotrichia</taxon>
        <taxon>Sporadotrichida</taxon>
        <taxon>Halteriidae</taxon>
        <taxon>Halteria</taxon>
    </lineage>
</organism>
<dbReference type="Gene3D" id="3.40.850.10">
    <property type="entry name" value="Kinesin motor domain"/>
    <property type="match status" value="1"/>
</dbReference>
<dbReference type="GO" id="GO:0003777">
    <property type="term" value="F:microtubule motor activity"/>
    <property type="evidence" value="ECO:0007669"/>
    <property type="project" value="InterPro"/>
</dbReference>
<comment type="caution">
    <text evidence="7">The sequence shown here is derived from an EMBL/GenBank/DDBJ whole genome shotgun (WGS) entry which is preliminary data.</text>
</comment>
<evidence type="ECO:0000259" key="6">
    <source>
        <dbReference type="PROSITE" id="PS50067"/>
    </source>
</evidence>
<dbReference type="SMART" id="SM00129">
    <property type="entry name" value="KISc"/>
    <property type="match status" value="1"/>
</dbReference>
<evidence type="ECO:0000256" key="5">
    <source>
        <dbReference type="PROSITE-ProRule" id="PRU00283"/>
    </source>
</evidence>
<evidence type="ECO:0000256" key="1">
    <source>
        <dbReference type="ARBA" id="ARBA00022701"/>
    </source>
</evidence>
<evidence type="ECO:0000313" key="8">
    <source>
        <dbReference type="Proteomes" id="UP000785679"/>
    </source>
</evidence>
<dbReference type="GO" id="GO:0005874">
    <property type="term" value="C:microtubule"/>
    <property type="evidence" value="ECO:0007669"/>
    <property type="project" value="UniProtKB-KW"/>
</dbReference>
<dbReference type="PANTHER" id="PTHR47972:SF45">
    <property type="entry name" value="PROTEIN CLARET SEGREGATIONAL"/>
    <property type="match status" value="1"/>
</dbReference>
<reference evidence="7" key="1">
    <citation type="submission" date="2019-06" db="EMBL/GenBank/DDBJ databases">
        <authorList>
            <person name="Zheng W."/>
        </authorList>
    </citation>
    <scope>NUCLEOTIDE SEQUENCE</scope>
    <source>
        <strain evidence="7">QDHG01</strain>
    </source>
</reference>
<accession>A0A8J8NBK5</accession>
<dbReference type="InterPro" id="IPR001752">
    <property type="entry name" value="Kinesin_motor_dom"/>
</dbReference>
<protein>
    <recommendedName>
        <fullName evidence="6">Kinesin motor domain-containing protein</fullName>
    </recommendedName>
</protein>
<dbReference type="EMBL" id="RRYP01025496">
    <property type="protein sequence ID" value="TNV71948.1"/>
    <property type="molecule type" value="Genomic_DNA"/>
</dbReference>
<dbReference type="Pfam" id="PF00225">
    <property type="entry name" value="Kinesin"/>
    <property type="match status" value="1"/>
</dbReference>
<evidence type="ECO:0000256" key="3">
    <source>
        <dbReference type="ARBA" id="ARBA00022840"/>
    </source>
</evidence>
<sequence>MTNQGKFKPLELEVRSFSDVEFVMAKASENRKTAPTAMNQHSSRSHSIYQLRIRHQSGETVVEGALNLIDLAGSEKAKETNTEGERFKETTAINKSLSCLGDVISAIIKKESHIPYRNSKLTHLLQNYMGGDAKTLMIVNVSPLQQHANETLQSLRFASKVNSCKGYSNSAQGVSGGLGFVANNGGALNLSSTSSQLQ</sequence>
<dbReference type="GO" id="GO:0005524">
    <property type="term" value="F:ATP binding"/>
    <property type="evidence" value="ECO:0007669"/>
    <property type="project" value="UniProtKB-KW"/>
</dbReference>
<evidence type="ECO:0000313" key="7">
    <source>
        <dbReference type="EMBL" id="TNV71948.1"/>
    </source>
</evidence>
<keyword evidence="3" id="KW-0067">ATP-binding</keyword>
<dbReference type="InterPro" id="IPR036961">
    <property type="entry name" value="Kinesin_motor_dom_sf"/>
</dbReference>
<comment type="similarity">
    <text evidence="5">Belongs to the TRAFAC class myosin-kinesin ATPase superfamily. Kinesin family.</text>
</comment>
<dbReference type="GO" id="GO:0007018">
    <property type="term" value="P:microtubule-based movement"/>
    <property type="evidence" value="ECO:0007669"/>
    <property type="project" value="InterPro"/>
</dbReference>
<dbReference type="GO" id="GO:0008017">
    <property type="term" value="F:microtubule binding"/>
    <property type="evidence" value="ECO:0007669"/>
    <property type="project" value="InterPro"/>
</dbReference>
<keyword evidence="2" id="KW-0547">Nucleotide-binding</keyword>
<dbReference type="InterPro" id="IPR027640">
    <property type="entry name" value="Kinesin-like_fam"/>
</dbReference>
<dbReference type="PROSITE" id="PS50067">
    <property type="entry name" value="KINESIN_MOTOR_2"/>
    <property type="match status" value="1"/>
</dbReference>
<dbReference type="AlphaFoldDB" id="A0A8J8NBK5"/>
<dbReference type="PANTHER" id="PTHR47972">
    <property type="entry name" value="KINESIN-LIKE PROTEIN KLP-3"/>
    <property type="match status" value="1"/>
</dbReference>
<gene>
    <name evidence="7" type="ORF">FGO68_gene10052</name>
</gene>
<evidence type="ECO:0000256" key="2">
    <source>
        <dbReference type="ARBA" id="ARBA00022741"/>
    </source>
</evidence>
<feature type="domain" description="Kinesin motor" evidence="6">
    <location>
        <begin position="1"/>
        <end position="164"/>
    </location>
</feature>
<dbReference type="Proteomes" id="UP000785679">
    <property type="component" value="Unassembled WGS sequence"/>
</dbReference>
<keyword evidence="1" id="KW-0493">Microtubule</keyword>
<dbReference type="SUPFAM" id="SSF52540">
    <property type="entry name" value="P-loop containing nucleoside triphosphate hydrolases"/>
    <property type="match status" value="1"/>
</dbReference>
<name>A0A8J8NBK5_HALGN</name>
<dbReference type="PRINTS" id="PR00380">
    <property type="entry name" value="KINESINHEAVY"/>
</dbReference>